<dbReference type="PROSITE" id="PS50053">
    <property type="entry name" value="UBIQUITIN_2"/>
    <property type="match status" value="1"/>
</dbReference>
<gene>
    <name evidence="8" type="ORF">LPJ64_004281</name>
</gene>
<accession>A0A9W7XGE4</accession>
<dbReference type="SUPFAM" id="SSF54236">
    <property type="entry name" value="Ubiquitin-like"/>
    <property type="match status" value="1"/>
</dbReference>
<dbReference type="EMBL" id="JANBOH010000201">
    <property type="protein sequence ID" value="KAJ1643993.1"/>
    <property type="molecule type" value="Genomic_DNA"/>
</dbReference>
<comment type="caution">
    <text evidence="8">The sequence shown here is derived from an EMBL/GenBank/DDBJ whole genome shotgun (WGS) entry which is preliminary data.</text>
</comment>
<dbReference type="AlphaFoldDB" id="A0A9W7XGE4"/>
<dbReference type="GO" id="GO:0030968">
    <property type="term" value="P:endoplasmic reticulum unfolded protein response"/>
    <property type="evidence" value="ECO:0007669"/>
    <property type="project" value="TreeGrafter"/>
</dbReference>
<evidence type="ECO:0000313" key="8">
    <source>
        <dbReference type="EMBL" id="KAJ1643993.1"/>
    </source>
</evidence>
<dbReference type="InterPro" id="IPR019413">
    <property type="entry name" value="Dsc3_ub-like_dom"/>
</dbReference>
<dbReference type="GO" id="GO:0016020">
    <property type="term" value="C:membrane"/>
    <property type="evidence" value="ECO:0007669"/>
    <property type="project" value="UniProtKB-SubCell"/>
</dbReference>
<organism evidence="8 9">
    <name type="scientific">Coemansia asiatica</name>
    <dbReference type="NCBI Taxonomy" id="1052880"/>
    <lineage>
        <taxon>Eukaryota</taxon>
        <taxon>Fungi</taxon>
        <taxon>Fungi incertae sedis</taxon>
        <taxon>Zoopagomycota</taxon>
        <taxon>Kickxellomycotina</taxon>
        <taxon>Kickxellomycetes</taxon>
        <taxon>Kickxellales</taxon>
        <taxon>Kickxellaceae</taxon>
        <taxon>Coemansia</taxon>
    </lineage>
</organism>
<evidence type="ECO:0000259" key="7">
    <source>
        <dbReference type="PROSITE" id="PS50053"/>
    </source>
</evidence>
<evidence type="ECO:0000256" key="2">
    <source>
        <dbReference type="ARBA" id="ARBA00022692"/>
    </source>
</evidence>
<feature type="transmembrane region" description="Helical" evidence="6">
    <location>
        <begin position="241"/>
        <end position="260"/>
    </location>
</feature>
<evidence type="ECO:0000256" key="6">
    <source>
        <dbReference type="SAM" id="Phobius"/>
    </source>
</evidence>
<reference evidence="8" key="1">
    <citation type="submission" date="2022-07" db="EMBL/GenBank/DDBJ databases">
        <title>Phylogenomic reconstructions and comparative analyses of Kickxellomycotina fungi.</title>
        <authorList>
            <person name="Reynolds N.K."/>
            <person name="Stajich J.E."/>
            <person name="Barry K."/>
            <person name="Grigoriev I.V."/>
            <person name="Crous P."/>
            <person name="Smith M.E."/>
        </authorList>
    </citation>
    <scope>NUCLEOTIDE SEQUENCE</scope>
    <source>
        <strain evidence="8">NBRC 105413</strain>
    </source>
</reference>
<keyword evidence="4 6" id="KW-0472">Membrane</keyword>
<dbReference type="PANTHER" id="PTHR12943:SF27">
    <property type="entry name" value="HOMOCYSTEINE-INDUCED ENDOPLASMIC RETICULUM PROTEIN, ISOFORM A"/>
    <property type="match status" value="1"/>
</dbReference>
<proteinExistence type="predicted"/>
<evidence type="ECO:0000256" key="5">
    <source>
        <dbReference type="SAM" id="MobiDB-lite"/>
    </source>
</evidence>
<keyword evidence="2 6" id="KW-0812">Transmembrane</keyword>
<feature type="region of interest" description="Disordered" evidence="5">
    <location>
        <begin position="197"/>
        <end position="221"/>
    </location>
</feature>
<feature type="region of interest" description="Disordered" evidence="5">
    <location>
        <begin position="318"/>
        <end position="337"/>
    </location>
</feature>
<dbReference type="Proteomes" id="UP001145021">
    <property type="component" value="Unassembled WGS sequence"/>
</dbReference>
<comment type="subcellular location">
    <subcellularLocation>
        <location evidence="1">Membrane</location>
    </subcellularLocation>
</comment>
<evidence type="ECO:0000256" key="4">
    <source>
        <dbReference type="ARBA" id="ARBA00023136"/>
    </source>
</evidence>
<feature type="transmembrane region" description="Helical" evidence="6">
    <location>
        <begin position="267"/>
        <end position="284"/>
    </location>
</feature>
<dbReference type="Pfam" id="PF10302">
    <property type="entry name" value="Dsc3_N"/>
    <property type="match status" value="1"/>
</dbReference>
<dbReference type="InterPro" id="IPR000626">
    <property type="entry name" value="Ubiquitin-like_dom"/>
</dbReference>
<evidence type="ECO:0000256" key="3">
    <source>
        <dbReference type="ARBA" id="ARBA00022989"/>
    </source>
</evidence>
<dbReference type="InterPro" id="IPR039751">
    <property type="entry name" value="HERPUD1/2"/>
</dbReference>
<dbReference type="Gene3D" id="3.10.20.90">
    <property type="entry name" value="Phosphatidylinositol 3-kinase Catalytic Subunit, Chain A, domain 1"/>
    <property type="match status" value="1"/>
</dbReference>
<protein>
    <recommendedName>
        <fullName evidence="7">Ubiquitin-like domain-containing protein</fullName>
    </recommendedName>
</protein>
<dbReference type="InterPro" id="IPR029071">
    <property type="entry name" value="Ubiquitin-like_domsf"/>
</dbReference>
<sequence length="393" mass="43683">MKVSLLVRSSSVPTEENFRVVLNGELTVRELKQMIEKEHPAAPRARGMRVIWRGRLLKDTEKLSSLYVEEEPDAEQPETIHSVVHFVVADVVAKMASMASSSKSQGKKKENEGAHVELGRHAGGVGVGRSQEAPRLLPTPSVIPLGSMFQYVLIDGVPYVAERSAQSAYGLMRSGRQGASAGGLDMHEFNARMLAQRREAERQQQQQQQSGHVPADGQMDQNAQPLHPLADVFRNLTFGNIWSVIWVLLRLLLFVVVFAHDASWERMFLLSMLVAGFLILRSQWVQQQLALLRQYDRRMGAAGRNADANANANANADADAAGGYGGPQMVDQQGVNGDWHPEREQQVWQEQDQDQEQQRREFSALEKARALVIALFTSLIPAEPFHVPAPADD</sequence>
<dbReference type="PANTHER" id="PTHR12943">
    <property type="entry name" value="HOMOCYSTEINE-RESPONSIVE ENDOPLASMIC RETICULUM-RESIDENT UNIQUITIN-LIKE DOMAIN HERPUD PROTEIN FAMILY MEMBER"/>
    <property type="match status" value="1"/>
</dbReference>
<keyword evidence="3 6" id="KW-1133">Transmembrane helix</keyword>
<evidence type="ECO:0000256" key="1">
    <source>
        <dbReference type="ARBA" id="ARBA00004370"/>
    </source>
</evidence>
<keyword evidence="9" id="KW-1185">Reference proteome</keyword>
<name>A0A9W7XGE4_9FUNG</name>
<feature type="domain" description="Ubiquitin-like" evidence="7">
    <location>
        <begin position="3"/>
        <end position="71"/>
    </location>
</feature>
<evidence type="ECO:0000313" key="9">
    <source>
        <dbReference type="Proteomes" id="UP001145021"/>
    </source>
</evidence>